<dbReference type="GO" id="GO:0016787">
    <property type="term" value="F:hydrolase activity"/>
    <property type="evidence" value="ECO:0007669"/>
    <property type="project" value="UniProtKB-KW"/>
</dbReference>
<organism evidence="1 2">
    <name type="scientific">Thalassotalea piscium</name>
    <dbReference type="NCBI Taxonomy" id="1230533"/>
    <lineage>
        <taxon>Bacteria</taxon>
        <taxon>Pseudomonadati</taxon>
        <taxon>Pseudomonadota</taxon>
        <taxon>Gammaproteobacteria</taxon>
        <taxon>Alteromonadales</taxon>
        <taxon>Colwelliaceae</taxon>
        <taxon>Thalassotalea</taxon>
    </lineage>
</organism>
<reference evidence="1 2" key="1">
    <citation type="submission" date="2020-08" db="EMBL/GenBank/DDBJ databases">
        <title>Genomic Encyclopedia of Type Strains, Phase IV (KMG-IV): sequencing the most valuable type-strain genomes for metagenomic binning, comparative biology and taxonomic classification.</title>
        <authorList>
            <person name="Goeker M."/>
        </authorList>
    </citation>
    <scope>NUCLEOTIDE SEQUENCE [LARGE SCALE GENOMIC DNA]</scope>
    <source>
        <strain evidence="1 2">DSM 26287</strain>
    </source>
</reference>
<proteinExistence type="predicted"/>
<keyword evidence="1" id="KW-0378">Hydrolase</keyword>
<evidence type="ECO:0000313" key="1">
    <source>
        <dbReference type="EMBL" id="MBB6542590.1"/>
    </source>
</evidence>
<keyword evidence="2" id="KW-1185">Reference proteome</keyword>
<dbReference type="Proteomes" id="UP000537141">
    <property type="component" value="Unassembled WGS sequence"/>
</dbReference>
<dbReference type="AlphaFoldDB" id="A0A7X0NFP8"/>
<comment type="caution">
    <text evidence="1">The sequence shown here is derived from an EMBL/GenBank/DDBJ whole genome shotgun (WGS) entry which is preliminary data.</text>
</comment>
<evidence type="ECO:0000313" key="2">
    <source>
        <dbReference type="Proteomes" id="UP000537141"/>
    </source>
</evidence>
<accession>A0A7X0NFP8</accession>
<protein>
    <submittedName>
        <fullName evidence="1">Dienelactone hydrolase</fullName>
    </submittedName>
</protein>
<gene>
    <name evidence="1" type="ORF">HNQ55_001089</name>
</gene>
<name>A0A7X0NFP8_9GAMM</name>
<dbReference type="RefSeq" id="WP_184423415.1">
    <property type="nucleotide sequence ID" value="NZ_AP027362.1"/>
</dbReference>
<sequence length="147" mass="16364">MGIVLVSDVFGVTSGLMKTSIALGAQAIVDPYKGQIMAFKHETEAYSYFINEIGFDNYLSHLISEIELIKPPITLIGFSVGATTIWRLSDHQVAHRIKHAFCYYGSQIRNFSAISPCFKTHVILPKSEPHFSVSSLQSTLVVKKMLK</sequence>
<dbReference type="EMBL" id="JACHHU010000006">
    <property type="protein sequence ID" value="MBB6542590.1"/>
    <property type="molecule type" value="Genomic_DNA"/>
</dbReference>